<protein>
    <submittedName>
        <fullName evidence="1">Uncharacterized protein</fullName>
    </submittedName>
</protein>
<reference evidence="1 2" key="1">
    <citation type="journal article" date="2021" name="Int. J. Syst. Evol. Microbiol.">
        <title>Classification of three corynebacterial strains isolated from a small paddock in North Rhine-Westphalia: proposal of &lt;i&gt;Corynebacterium kalinowskii&lt;/i&gt; sp. nov., &lt;i&gt;Corynebacterium comes&lt;/i&gt; sp. nov. and &lt;i&gt;Corynebacterium occultum&lt;/i&gt; sp. nov.</title>
        <authorList>
            <person name="Schaffert L."/>
            <person name="Ruwe M."/>
            <person name="Milse J."/>
            <person name="Hanuschka K."/>
            <person name="Ortseifen V."/>
            <person name="Droste J."/>
            <person name="Brandt D."/>
            <person name="Schl L."/>
            <person name="Kutter Y."/>
            <person name="Vinke S."/>
            <person name="Vieh P."/>
            <person name="Jacob L."/>
            <person name="L N.C."/>
            <person name="Schulte-Berndt E."/>
            <person name="Hain C."/>
            <person name="Linder M."/>
            <person name="Schmidt P."/>
            <person name="Wollenschl L."/>
            <person name="Luttermann T."/>
            <person name="Thieme E."/>
            <person name="Hassa J."/>
            <person name="Haak M."/>
            <person name="Wittchen M."/>
            <person name="Mentz A."/>
            <person name="Persicke M."/>
            <person name="Busche T."/>
            <person name="R C."/>
        </authorList>
    </citation>
    <scope>NUCLEOTIDE SEQUENCE [LARGE SCALE GENOMIC DNA]</scope>
    <source>
        <strain evidence="1 2">2019</strain>
    </source>
</reference>
<dbReference type="EMBL" id="CP046453">
    <property type="protein sequence ID" value="QGU03802.1"/>
    <property type="molecule type" value="Genomic_DNA"/>
</dbReference>
<gene>
    <name evidence="1" type="ORF">CETAM_02610</name>
</gene>
<sequence length="168" mass="18686">MTVHHSIETFSYRLSLALVETLELHSDHLPGHKLYGAMLVSTTDDLLPWFAVLDDSDTVGIEPHRRWAPGDFCTALNNPLLAEVCGLTHDLRDSWAGTTEEWQRISLVALSDALGSRPVRHALHSMGADPILYIFDDRGAGIEATTFVALNAGRESEPFYRQASRFLL</sequence>
<organism evidence="1 2">
    <name type="scientific">Corynebacterium comes</name>
    <dbReference type="NCBI Taxonomy" id="2675218"/>
    <lineage>
        <taxon>Bacteria</taxon>
        <taxon>Bacillati</taxon>
        <taxon>Actinomycetota</taxon>
        <taxon>Actinomycetes</taxon>
        <taxon>Mycobacteriales</taxon>
        <taxon>Corynebacteriaceae</taxon>
        <taxon>Corynebacterium</taxon>
    </lineage>
</organism>
<accession>A0A6B8VEY3</accession>
<name>A0A6B8VEY3_9CORY</name>
<evidence type="ECO:0000313" key="2">
    <source>
        <dbReference type="Proteomes" id="UP000425178"/>
    </source>
</evidence>
<proteinExistence type="predicted"/>
<dbReference type="KEGG" id="ccoe:CETAM_02610"/>
<dbReference type="Proteomes" id="UP000425178">
    <property type="component" value="Chromosome"/>
</dbReference>
<dbReference type="RefSeq" id="WP_156226943.1">
    <property type="nucleotide sequence ID" value="NZ_CP046453.1"/>
</dbReference>
<evidence type="ECO:0000313" key="1">
    <source>
        <dbReference type="EMBL" id="QGU03802.1"/>
    </source>
</evidence>
<dbReference type="AlphaFoldDB" id="A0A6B8VEY3"/>
<keyword evidence="2" id="KW-1185">Reference proteome</keyword>